<protein>
    <submittedName>
        <fullName evidence="2">Uncharacterized protein</fullName>
    </submittedName>
</protein>
<name>A0AAW0LNS0_QUESU</name>
<keyword evidence="3" id="KW-1185">Reference proteome</keyword>
<reference evidence="2 3" key="1">
    <citation type="journal article" date="2018" name="Sci. Data">
        <title>The draft genome sequence of cork oak.</title>
        <authorList>
            <person name="Ramos A.M."/>
            <person name="Usie A."/>
            <person name="Barbosa P."/>
            <person name="Barros P.M."/>
            <person name="Capote T."/>
            <person name="Chaves I."/>
            <person name="Simoes F."/>
            <person name="Abreu I."/>
            <person name="Carrasquinho I."/>
            <person name="Faro C."/>
            <person name="Guimaraes J.B."/>
            <person name="Mendonca D."/>
            <person name="Nobrega F."/>
            <person name="Rodrigues L."/>
            <person name="Saibo N.J.M."/>
            <person name="Varela M.C."/>
            <person name="Egas C."/>
            <person name="Matos J."/>
            <person name="Miguel C.M."/>
            <person name="Oliveira M.M."/>
            <person name="Ricardo C.P."/>
            <person name="Goncalves S."/>
        </authorList>
    </citation>
    <scope>NUCLEOTIDE SEQUENCE [LARGE SCALE GENOMIC DNA]</scope>
    <source>
        <strain evidence="3">cv. HL8</strain>
    </source>
</reference>
<dbReference type="Proteomes" id="UP000237347">
    <property type="component" value="Unassembled WGS sequence"/>
</dbReference>
<organism evidence="2 3">
    <name type="scientific">Quercus suber</name>
    <name type="common">Cork oak</name>
    <dbReference type="NCBI Taxonomy" id="58331"/>
    <lineage>
        <taxon>Eukaryota</taxon>
        <taxon>Viridiplantae</taxon>
        <taxon>Streptophyta</taxon>
        <taxon>Embryophyta</taxon>
        <taxon>Tracheophyta</taxon>
        <taxon>Spermatophyta</taxon>
        <taxon>Magnoliopsida</taxon>
        <taxon>eudicotyledons</taxon>
        <taxon>Gunneridae</taxon>
        <taxon>Pentapetalae</taxon>
        <taxon>rosids</taxon>
        <taxon>fabids</taxon>
        <taxon>Fagales</taxon>
        <taxon>Fagaceae</taxon>
        <taxon>Quercus</taxon>
    </lineage>
</organism>
<evidence type="ECO:0000313" key="2">
    <source>
        <dbReference type="EMBL" id="KAK7853352.1"/>
    </source>
</evidence>
<sequence>MNNNVICGHWFFVIVDRYIQRAGKVGCCNWRYPSMVKQVELMWAEKEPRRSGKRGSGHNGVVSSRPRSPMNPRAHVGSNPDPPLLSWAHHIPLILQHIPTTSHFEEFHLPIVREIFVSSFILVGV</sequence>
<gene>
    <name evidence="2" type="ORF">CFP56_036171</name>
</gene>
<accession>A0AAW0LNS0</accession>
<evidence type="ECO:0000313" key="3">
    <source>
        <dbReference type="Proteomes" id="UP000237347"/>
    </source>
</evidence>
<comment type="caution">
    <text evidence="2">The sequence shown here is derived from an EMBL/GenBank/DDBJ whole genome shotgun (WGS) entry which is preliminary data.</text>
</comment>
<feature type="region of interest" description="Disordered" evidence="1">
    <location>
        <begin position="45"/>
        <end position="78"/>
    </location>
</feature>
<dbReference type="AlphaFoldDB" id="A0AAW0LNS0"/>
<dbReference type="EMBL" id="PKMF04000066">
    <property type="protein sequence ID" value="KAK7853352.1"/>
    <property type="molecule type" value="Genomic_DNA"/>
</dbReference>
<evidence type="ECO:0000256" key="1">
    <source>
        <dbReference type="SAM" id="MobiDB-lite"/>
    </source>
</evidence>
<proteinExistence type="predicted"/>